<feature type="transmembrane region" description="Helical" evidence="1">
    <location>
        <begin position="157"/>
        <end position="177"/>
    </location>
</feature>
<keyword evidence="1" id="KW-0812">Transmembrane</keyword>
<evidence type="ECO:0000256" key="1">
    <source>
        <dbReference type="SAM" id="Phobius"/>
    </source>
</evidence>
<keyword evidence="1" id="KW-0472">Membrane</keyword>
<dbReference type="InParanoid" id="D6RPR0"/>
<comment type="caution">
    <text evidence="2">The sequence shown here is derived from an EMBL/GenBank/DDBJ whole genome shotgun (WGS) entry which is preliminary data.</text>
</comment>
<keyword evidence="3" id="KW-1185">Reference proteome</keyword>
<sequence>MLHVQLGGALPESCTIQMKVAALLMYIGSVVSQMIIVLRTLAIWRGNKKVCLLVLAVLVGSVVSSGFIVHTQVMSIKCGSSFVCGFFLSLLKPSPSVFDPGIPQTRCLVLEYSVTPRYAFISILVLEILIVILTIIKARQHFRQSNSSWVIQIYKNGIFFCICMTILTLLNLLLTNIPSVHQHNESFIRSSATA</sequence>
<gene>
    <name evidence="2" type="ORF">CC1G_15196</name>
</gene>
<organism evidence="2 3">
    <name type="scientific">Coprinopsis cinerea (strain Okayama-7 / 130 / ATCC MYA-4618 / FGSC 9003)</name>
    <name type="common">Inky cap fungus</name>
    <name type="synonym">Hormographiella aspergillata</name>
    <dbReference type="NCBI Taxonomy" id="240176"/>
    <lineage>
        <taxon>Eukaryota</taxon>
        <taxon>Fungi</taxon>
        <taxon>Dikarya</taxon>
        <taxon>Basidiomycota</taxon>
        <taxon>Agaricomycotina</taxon>
        <taxon>Agaricomycetes</taxon>
        <taxon>Agaricomycetidae</taxon>
        <taxon>Agaricales</taxon>
        <taxon>Agaricineae</taxon>
        <taxon>Psathyrellaceae</taxon>
        <taxon>Coprinopsis</taxon>
    </lineage>
</organism>
<protein>
    <submittedName>
        <fullName evidence="2">Uncharacterized protein</fullName>
    </submittedName>
</protein>
<feature type="transmembrane region" description="Helical" evidence="1">
    <location>
        <begin position="118"/>
        <end position="136"/>
    </location>
</feature>
<dbReference type="AlphaFoldDB" id="D6RPR0"/>
<dbReference type="OMA" id="HPSKMAN"/>
<dbReference type="OrthoDB" id="3341843at2759"/>
<feature type="transmembrane region" description="Helical" evidence="1">
    <location>
        <begin position="50"/>
        <end position="69"/>
    </location>
</feature>
<dbReference type="HOGENOM" id="CLU_1402358_0_0_1"/>
<name>D6RPR0_COPC7</name>
<dbReference type="EMBL" id="AACS02000009">
    <property type="protein sequence ID" value="EFI27067.1"/>
    <property type="molecule type" value="Genomic_DNA"/>
</dbReference>
<dbReference type="KEGG" id="cci:CC1G_15196"/>
<dbReference type="Proteomes" id="UP000001861">
    <property type="component" value="Unassembled WGS sequence"/>
</dbReference>
<dbReference type="RefSeq" id="XP_002910561.1">
    <property type="nucleotide sequence ID" value="XM_002910515.1"/>
</dbReference>
<proteinExistence type="predicted"/>
<dbReference type="GeneID" id="9378912"/>
<feature type="transmembrane region" description="Helical" evidence="1">
    <location>
        <begin position="20"/>
        <end position="38"/>
    </location>
</feature>
<reference evidence="2 3" key="1">
    <citation type="journal article" date="2010" name="Proc. Natl. Acad. Sci. U.S.A.">
        <title>Insights into evolution of multicellular fungi from the assembled chromosomes of the mushroom Coprinopsis cinerea (Coprinus cinereus).</title>
        <authorList>
            <person name="Stajich J.E."/>
            <person name="Wilke S.K."/>
            <person name="Ahren D."/>
            <person name="Au C.H."/>
            <person name="Birren B.W."/>
            <person name="Borodovsky M."/>
            <person name="Burns C."/>
            <person name="Canback B."/>
            <person name="Casselton L.A."/>
            <person name="Cheng C.K."/>
            <person name="Deng J."/>
            <person name="Dietrich F.S."/>
            <person name="Fargo D.C."/>
            <person name="Farman M.L."/>
            <person name="Gathman A.C."/>
            <person name="Goldberg J."/>
            <person name="Guigo R."/>
            <person name="Hoegger P.J."/>
            <person name="Hooker J.B."/>
            <person name="Huggins A."/>
            <person name="James T.Y."/>
            <person name="Kamada T."/>
            <person name="Kilaru S."/>
            <person name="Kodira C."/>
            <person name="Kues U."/>
            <person name="Kupfer D."/>
            <person name="Kwan H.S."/>
            <person name="Lomsadze A."/>
            <person name="Li W."/>
            <person name="Lilly W.W."/>
            <person name="Ma L.J."/>
            <person name="Mackey A.J."/>
            <person name="Manning G."/>
            <person name="Martin F."/>
            <person name="Muraguchi H."/>
            <person name="Natvig D.O."/>
            <person name="Palmerini H."/>
            <person name="Ramesh M.A."/>
            <person name="Rehmeyer C.J."/>
            <person name="Roe B.A."/>
            <person name="Shenoy N."/>
            <person name="Stanke M."/>
            <person name="Ter-Hovhannisyan V."/>
            <person name="Tunlid A."/>
            <person name="Velagapudi R."/>
            <person name="Vision T.J."/>
            <person name="Zeng Q."/>
            <person name="Zolan M.E."/>
            <person name="Pukkila P.J."/>
        </authorList>
    </citation>
    <scope>NUCLEOTIDE SEQUENCE [LARGE SCALE GENOMIC DNA]</scope>
    <source>
        <strain evidence="3">Okayama-7 / 130 / ATCC MYA-4618 / FGSC 9003</strain>
    </source>
</reference>
<evidence type="ECO:0000313" key="3">
    <source>
        <dbReference type="Proteomes" id="UP000001861"/>
    </source>
</evidence>
<keyword evidence="1" id="KW-1133">Transmembrane helix</keyword>
<accession>D6RPR0</accession>
<dbReference type="VEuPathDB" id="FungiDB:CC1G_15196"/>
<evidence type="ECO:0000313" key="2">
    <source>
        <dbReference type="EMBL" id="EFI27067.1"/>
    </source>
</evidence>